<keyword evidence="3" id="KW-1185">Reference proteome</keyword>
<evidence type="ECO:0008006" key="4">
    <source>
        <dbReference type="Google" id="ProtNLM"/>
    </source>
</evidence>
<dbReference type="AlphaFoldDB" id="A0AAV9HKE8"/>
<feature type="compositionally biased region" description="Acidic residues" evidence="1">
    <location>
        <begin position="504"/>
        <end position="517"/>
    </location>
</feature>
<dbReference type="EMBL" id="MU865010">
    <property type="protein sequence ID" value="KAK4460539.1"/>
    <property type="molecule type" value="Genomic_DNA"/>
</dbReference>
<dbReference type="InterPro" id="IPR052778">
    <property type="entry name" value="Centrosome-WD_assoc"/>
</dbReference>
<proteinExistence type="predicted"/>
<evidence type="ECO:0000313" key="3">
    <source>
        <dbReference type="Proteomes" id="UP001321749"/>
    </source>
</evidence>
<dbReference type="SUPFAM" id="SSF82171">
    <property type="entry name" value="DPP6 N-terminal domain-like"/>
    <property type="match status" value="1"/>
</dbReference>
<protein>
    <recommendedName>
        <fullName evidence="4">WD40 domain-containing protein</fullName>
    </recommendedName>
</protein>
<evidence type="ECO:0000313" key="2">
    <source>
        <dbReference type="EMBL" id="KAK4460539.1"/>
    </source>
</evidence>
<dbReference type="GO" id="GO:1990810">
    <property type="term" value="P:microtubule anchoring at mitotic spindle pole body"/>
    <property type="evidence" value="ECO:0007669"/>
    <property type="project" value="TreeGrafter"/>
</dbReference>
<dbReference type="Gene3D" id="2.130.10.10">
    <property type="entry name" value="YVTN repeat-like/Quinoprotein amine dehydrogenase"/>
    <property type="match status" value="2"/>
</dbReference>
<comment type="caution">
    <text evidence="2">The sequence shown here is derived from an EMBL/GenBank/DDBJ whole genome shotgun (WGS) entry which is preliminary data.</text>
</comment>
<dbReference type="PANTHER" id="PTHR16220:SF0">
    <property type="entry name" value="WD REPEAT-CONTAINING PROTEIN WRAP73"/>
    <property type="match status" value="1"/>
</dbReference>
<dbReference type="SMART" id="SM00320">
    <property type="entry name" value="WD40"/>
    <property type="match status" value="2"/>
</dbReference>
<organism evidence="2 3">
    <name type="scientific">Cladorrhinum samala</name>
    <dbReference type="NCBI Taxonomy" id="585594"/>
    <lineage>
        <taxon>Eukaryota</taxon>
        <taxon>Fungi</taxon>
        <taxon>Dikarya</taxon>
        <taxon>Ascomycota</taxon>
        <taxon>Pezizomycotina</taxon>
        <taxon>Sordariomycetes</taxon>
        <taxon>Sordariomycetidae</taxon>
        <taxon>Sordariales</taxon>
        <taxon>Podosporaceae</taxon>
        <taxon>Cladorrhinum</taxon>
    </lineage>
</organism>
<sequence>MLFTRSFKSSPHSLPSPDGRHIAILSSSAINVRAVRSLELVNVIKLPQDLVGPIVAFQWSPSSHLLLAAGPEQVRVVSAADGTFHATIRYAMVPGTKPAHVGFGASDSEVCIISSFGIKFAVFDLASSKAVEIGSPKVFSPSSACRCFSFRSQTHHLALLTRIAGKDMISIHSWPTREVQRSWAPETVDAQGVTWSPDGRWLVVWESAAQGHRVIFYTADGHLFKTWSGPANPSLEDRDFALGAGVKALQFSPDSQRLAIGDSSRSVCIISMTSAVAETMRLRHPKTLAPSDTLHVWQEQIGISQTGPAMHAFLRTTQAVSPAPRLQDNSEPVAGCGAILFDPSSALVATRLDDSPGTVWIWDLQAAELRAVLLFHGNASSLTWHPNVSETLLIKCEGDQYNALVFVWDPLSEGPRSVDFGHHLPGVKPSRKHHVSWLGLDAATAPSLFFSDNHSFLLACVAEPDQAPPPWGDQDRLESGFADETGEESPLELVPAALGASGVVDEDEDEEFSELEDTFVHKR</sequence>
<feature type="region of interest" description="Disordered" evidence="1">
    <location>
        <begin position="502"/>
        <end position="523"/>
    </location>
</feature>
<gene>
    <name evidence="2" type="ORF">QBC42DRAFT_105049</name>
</gene>
<reference evidence="2" key="1">
    <citation type="journal article" date="2023" name="Mol. Phylogenet. Evol.">
        <title>Genome-scale phylogeny and comparative genomics of the fungal order Sordariales.</title>
        <authorList>
            <person name="Hensen N."/>
            <person name="Bonometti L."/>
            <person name="Westerberg I."/>
            <person name="Brannstrom I.O."/>
            <person name="Guillou S."/>
            <person name="Cros-Aarteil S."/>
            <person name="Calhoun S."/>
            <person name="Haridas S."/>
            <person name="Kuo A."/>
            <person name="Mondo S."/>
            <person name="Pangilinan J."/>
            <person name="Riley R."/>
            <person name="LaButti K."/>
            <person name="Andreopoulos B."/>
            <person name="Lipzen A."/>
            <person name="Chen C."/>
            <person name="Yan M."/>
            <person name="Daum C."/>
            <person name="Ng V."/>
            <person name="Clum A."/>
            <person name="Steindorff A."/>
            <person name="Ohm R.A."/>
            <person name="Martin F."/>
            <person name="Silar P."/>
            <person name="Natvig D.O."/>
            <person name="Lalanne C."/>
            <person name="Gautier V."/>
            <person name="Ament-Velasquez S.L."/>
            <person name="Kruys A."/>
            <person name="Hutchinson M.I."/>
            <person name="Powell A.J."/>
            <person name="Barry K."/>
            <person name="Miller A.N."/>
            <person name="Grigoriev I.V."/>
            <person name="Debuchy R."/>
            <person name="Gladieux P."/>
            <person name="Hiltunen Thoren M."/>
            <person name="Johannesson H."/>
        </authorList>
    </citation>
    <scope>NUCLEOTIDE SEQUENCE</scope>
    <source>
        <strain evidence="2">PSN324</strain>
    </source>
</reference>
<dbReference type="Proteomes" id="UP001321749">
    <property type="component" value="Unassembled WGS sequence"/>
</dbReference>
<evidence type="ECO:0000256" key="1">
    <source>
        <dbReference type="SAM" id="MobiDB-lite"/>
    </source>
</evidence>
<dbReference type="GO" id="GO:1990811">
    <property type="term" value="C:MWP complex"/>
    <property type="evidence" value="ECO:0007669"/>
    <property type="project" value="TreeGrafter"/>
</dbReference>
<name>A0AAV9HKE8_9PEZI</name>
<feature type="region of interest" description="Disordered" evidence="1">
    <location>
        <begin position="467"/>
        <end position="490"/>
    </location>
</feature>
<dbReference type="InterPro" id="IPR015943">
    <property type="entry name" value="WD40/YVTN_repeat-like_dom_sf"/>
</dbReference>
<reference evidence="2" key="2">
    <citation type="submission" date="2023-06" db="EMBL/GenBank/DDBJ databases">
        <authorList>
            <consortium name="Lawrence Berkeley National Laboratory"/>
            <person name="Mondo S.J."/>
            <person name="Hensen N."/>
            <person name="Bonometti L."/>
            <person name="Westerberg I."/>
            <person name="Brannstrom I.O."/>
            <person name="Guillou S."/>
            <person name="Cros-Aarteil S."/>
            <person name="Calhoun S."/>
            <person name="Haridas S."/>
            <person name="Kuo A."/>
            <person name="Pangilinan J."/>
            <person name="Riley R."/>
            <person name="Labutti K."/>
            <person name="Andreopoulos B."/>
            <person name="Lipzen A."/>
            <person name="Chen C."/>
            <person name="Yanf M."/>
            <person name="Daum C."/>
            <person name="Ng V."/>
            <person name="Clum A."/>
            <person name="Steindorff A."/>
            <person name="Ohm R."/>
            <person name="Martin F."/>
            <person name="Silar P."/>
            <person name="Natvig D."/>
            <person name="Lalanne C."/>
            <person name="Gautier V."/>
            <person name="Ament-Velasquez S.L."/>
            <person name="Kruys A."/>
            <person name="Hutchinson M.I."/>
            <person name="Powell A.J."/>
            <person name="Barry K."/>
            <person name="Miller A.N."/>
            <person name="Grigoriev I.V."/>
            <person name="Debuchy R."/>
            <person name="Gladieux P."/>
            <person name="Thoren M.H."/>
            <person name="Johannesson H."/>
        </authorList>
    </citation>
    <scope>NUCLEOTIDE SEQUENCE</scope>
    <source>
        <strain evidence="2">PSN324</strain>
    </source>
</reference>
<dbReference type="PANTHER" id="PTHR16220">
    <property type="entry name" value="WD REPEAT PROTEIN 8-RELATED"/>
    <property type="match status" value="1"/>
</dbReference>
<dbReference type="GO" id="GO:0005815">
    <property type="term" value="C:microtubule organizing center"/>
    <property type="evidence" value="ECO:0007669"/>
    <property type="project" value="TreeGrafter"/>
</dbReference>
<accession>A0AAV9HKE8</accession>
<dbReference type="InterPro" id="IPR001680">
    <property type="entry name" value="WD40_rpt"/>
</dbReference>